<evidence type="ECO:0000313" key="2">
    <source>
        <dbReference type="Proteomes" id="UP000188597"/>
    </source>
</evidence>
<organism evidence="1 2">
    <name type="scientific">Fictibacillus arsenicus</name>
    <dbReference type="NCBI Taxonomy" id="255247"/>
    <lineage>
        <taxon>Bacteria</taxon>
        <taxon>Bacillati</taxon>
        <taxon>Bacillota</taxon>
        <taxon>Bacilli</taxon>
        <taxon>Bacillales</taxon>
        <taxon>Fictibacillaceae</taxon>
        <taxon>Fictibacillus</taxon>
    </lineage>
</organism>
<evidence type="ECO:0000313" key="1">
    <source>
        <dbReference type="EMBL" id="OOE13746.1"/>
    </source>
</evidence>
<dbReference type="OrthoDB" id="2990595at2"/>
<proteinExistence type="predicted"/>
<dbReference type="Pfam" id="PF13797">
    <property type="entry name" value="Post_transc_reg"/>
    <property type="match status" value="1"/>
</dbReference>
<dbReference type="RefSeq" id="WP_077359178.1">
    <property type="nucleotide sequence ID" value="NZ_MQMF01000001.1"/>
</dbReference>
<dbReference type="Proteomes" id="UP000188597">
    <property type="component" value="Unassembled WGS sequence"/>
</dbReference>
<sequence>MENIHFTEWKDEVQPAVKSKKEEFHYMGYESVTEEEIWNCVLARLKKKKEDPRLHILVDYILSLSLNDFMTWLTIQSYKEDAKK</sequence>
<accession>A0A1V3GA63</accession>
<dbReference type="EMBL" id="MQMF01000001">
    <property type="protein sequence ID" value="OOE13746.1"/>
    <property type="molecule type" value="Genomic_DNA"/>
</dbReference>
<reference evidence="1 2" key="1">
    <citation type="submission" date="2016-11" db="EMBL/GenBank/DDBJ databases">
        <authorList>
            <person name="Jaros S."/>
            <person name="Januszkiewicz K."/>
            <person name="Wedrychowicz H."/>
        </authorList>
    </citation>
    <scope>NUCLEOTIDE SEQUENCE [LARGE SCALE GENOMIC DNA]</scope>
    <source>
        <strain evidence="1 2">Con a/3</strain>
    </source>
</reference>
<name>A0A1V3GA63_9BACL</name>
<protein>
    <recommendedName>
        <fullName evidence="3">Post-transcriptional regulator</fullName>
    </recommendedName>
</protein>
<comment type="caution">
    <text evidence="1">The sequence shown here is derived from an EMBL/GenBank/DDBJ whole genome shotgun (WGS) entry which is preliminary data.</text>
</comment>
<evidence type="ECO:0008006" key="3">
    <source>
        <dbReference type="Google" id="ProtNLM"/>
    </source>
</evidence>
<gene>
    <name evidence="1" type="ORF">UN64_00580</name>
</gene>
<dbReference type="AlphaFoldDB" id="A0A1V3GA63"/>
<dbReference type="InterPro" id="IPR025716">
    <property type="entry name" value="Post-transcriptional_regulator"/>
</dbReference>